<dbReference type="PANTHER" id="PTHR48059">
    <property type="entry name" value="POLYGALACTURONASE INHIBITOR 1"/>
    <property type="match status" value="1"/>
</dbReference>
<reference evidence="11 12" key="1">
    <citation type="journal article" date="2012" name="Nature">
        <title>Repeated polyploidization of Gossypium genomes and the evolution of spinnable cotton fibres.</title>
        <authorList>
            <person name="Paterson A.H."/>
            <person name="Wendel J.F."/>
            <person name="Gundlach H."/>
            <person name="Guo H."/>
            <person name="Jenkins J."/>
            <person name="Jin D."/>
            <person name="Llewellyn D."/>
            <person name="Showmaker K.C."/>
            <person name="Shu S."/>
            <person name="Udall J."/>
            <person name="Yoo M.J."/>
            <person name="Byers R."/>
            <person name="Chen W."/>
            <person name="Doron-Faigenboim A."/>
            <person name="Duke M.V."/>
            <person name="Gong L."/>
            <person name="Grimwood J."/>
            <person name="Grover C."/>
            <person name="Grupp K."/>
            <person name="Hu G."/>
            <person name="Lee T.H."/>
            <person name="Li J."/>
            <person name="Lin L."/>
            <person name="Liu T."/>
            <person name="Marler B.S."/>
            <person name="Page J.T."/>
            <person name="Roberts A.W."/>
            <person name="Romanel E."/>
            <person name="Sanders W.S."/>
            <person name="Szadkowski E."/>
            <person name="Tan X."/>
            <person name="Tang H."/>
            <person name="Xu C."/>
            <person name="Wang J."/>
            <person name="Wang Z."/>
            <person name="Zhang D."/>
            <person name="Zhang L."/>
            <person name="Ashrafi H."/>
            <person name="Bedon F."/>
            <person name="Bowers J.E."/>
            <person name="Brubaker C.L."/>
            <person name="Chee P.W."/>
            <person name="Das S."/>
            <person name="Gingle A.R."/>
            <person name="Haigler C.H."/>
            <person name="Harker D."/>
            <person name="Hoffmann L.V."/>
            <person name="Hovav R."/>
            <person name="Jones D.C."/>
            <person name="Lemke C."/>
            <person name="Mansoor S."/>
            <person name="ur Rahman M."/>
            <person name="Rainville L.N."/>
            <person name="Rambani A."/>
            <person name="Reddy U.K."/>
            <person name="Rong J.K."/>
            <person name="Saranga Y."/>
            <person name="Scheffler B.E."/>
            <person name="Scheffler J.A."/>
            <person name="Stelly D.M."/>
            <person name="Triplett B.A."/>
            <person name="Van Deynze A."/>
            <person name="Vaslin M.F."/>
            <person name="Waghmare V.N."/>
            <person name="Walford S.A."/>
            <person name="Wright R.J."/>
            <person name="Zaki E.A."/>
            <person name="Zhang T."/>
            <person name="Dennis E.S."/>
            <person name="Mayer K.F."/>
            <person name="Peterson D.G."/>
            <person name="Rokhsar D.S."/>
            <person name="Wang X."/>
            <person name="Schmutz J."/>
        </authorList>
    </citation>
    <scope>NUCLEOTIDE SEQUENCE [LARGE SCALE GENOMIC DNA]</scope>
</reference>
<gene>
    <name evidence="11" type="ORF">B456_N026100</name>
</gene>
<evidence type="ECO:0000256" key="1">
    <source>
        <dbReference type="ARBA" id="ARBA00004196"/>
    </source>
</evidence>
<comment type="similarity">
    <text evidence="3">Belongs to the RLP family.</text>
</comment>
<evidence type="ECO:0000256" key="7">
    <source>
        <dbReference type="ARBA" id="ARBA00022737"/>
    </source>
</evidence>
<evidence type="ECO:0000256" key="9">
    <source>
        <dbReference type="ARBA" id="ARBA00023136"/>
    </source>
</evidence>
<keyword evidence="10" id="KW-0325">Glycoprotein</keyword>
<dbReference type="PRINTS" id="PR00019">
    <property type="entry name" value="LEURICHRPT"/>
</dbReference>
<proteinExistence type="inferred from homology"/>
<evidence type="ECO:0000256" key="10">
    <source>
        <dbReference type="ARBA" id="ARBA00023180"/>
    </source>
</evidence>
<dbReference type="EMBL" id="KB204766">
    <property type="protein sequence ID" value="KJB84444.1"/>
    <property type="molecule type" value="Genomic_DNA"/>
</dbReference>
<dbReference type="InterPro" id="IPR032675">
    <property type="entry name" value="LRR_dom_sf"/>
</dbReference>
<dbReference type="OMA" id="CKELQIM"/>
<evidence type="ECO:0000313" key="11">
    <source>
        <dbReference type="EMBL" id="KJB84444.1"/>
    </source>
</evidence>
<evidence type="ECO:0000256" key="4">
    <source>
        <dbReference type="ARBA" id="ARBA00022614"/>
    </source>
</evidence>
<dbReference type="Proteomes" id="UP000032304">
    <property type="component" value="Unassembled WGS sequence"/>
</dbReference>
<evidence type="ECO:0000256" key="5">
    <source>
        <dbReference type="ARBA" id="ARBA00022692"/>
    </source>
</evidence>
<dbReference type="GO" id="GO:0016020">
    <property type="term" value="C:membrane"/>
    <property type="evidence" value="ECO:0007669"/>
    <property type="project" value="UniProtKB-SubCell"/>
</dbReference>
<organism evidence="11 12">
    <name type="scientific">Gossypium raimondii</name>
    <name type="common">Peruvian cotton</name>
    <name type="synonym">Gossypium klotzschianum subsp. raimondii</name>
    <dbReference type="NCBI Taxonomy" id="29730"/>
    <lineage>
        <taxon>Eukaryota</taxon>
        <taxon>Viridiplantae</taxon>
        <taxon>Streptophyta</taxon>
        <taxon>Embryophyta</taxon>
        <taxon>Tracheophyta</taxon>
        <taxon>Spermatophyta</taxon>
        <taxon>Magnoliopsida</taxon>
        <taxon>eudicotyledons</taxon>
        <taxon>Gunneridae</taxon>
        <taxon>Pentapetalae</taxon>
        <taxon>rosids</taxon>
        <taxon>malvids</taxon>
        <taxon>Malvales</taxon>
        <taxon>Malvaceae</taxon>
        <taxon>Malvoideae</taxon>
        <taxon>Gossypium</taxon>
    </lineage>
</organism>
<dbReference type="InterPro" id="IPR051848">
    <property type="entry name" value="PGIP"/>
</dbReference>
<dbReference type="Gramene" id="KJB84444">
    <property type="protein sequence ID" value="KJB84444"/>
    <property type="gene ID" value="B456_N026100"/>
</dbReference>
<keyword evidence="7" id="KW-0677">Repeat</keyword>
<evidence type="ECO:0008006" key="13">
    <source>
        <dbReference type="Google" id="ProtNLM"/>
    </source>
</evidence>
<keyword evidence="9" id="KW-0472">Membrane</keyword>
<keyword evidence="4" id="KW-0433">Leucine-rich repeat</keyword>
<evidence type="ECO:0000256" key="8">
    <source>
        <dbReference type="ARBA" id="ARBA00022989"/>
    </source>
</evidence>
<accession>A0A0D2VM08</accession>
<evidence type="ECO:0000313" key="12">
    <source>
        <dbReference type="Proteomes" id="UP000032304"/>
    </source>
</evidence>
<keyword evidence="6" id="KW-0732">Signal</keyword>
<dbReference type="PANTHER" id="PTHR48059:SF30">
    <property type="entry name" value="OS06G0587000 PROTEIN"/>
    <property type="match status" value="1"/>
</dbReference>
<evidence type="ECO:0000256" key="3">
    <source>
        <dbReference type="ARBA" id="ARBA00009592"/>
    </source>
</evidence>
<dbReference type="AlphaFoldDB" id="A0A0D2VM08"/>
<evidence type="ECO:0000256" key="6">
    <source>
        <dbReference type="ARBA" id="ARBA00022729"/>
    </source>
</evidence>
<name>A0A0D2VM08_GOSRA</name>
<comment type="subcellular location">
    <subcellularLocation>
        <location evidence="1">Cell envelope</location>
    </subcellularLocation>
    <subcellularLocation>
        <location evidence="2">Membrane</location>
        <topology evidence="2">Single-pass type I membrane protein</topology>
    </subcellularLocation>
</comment>
<sequence length="190" mass="21580">MYNLTRLRILDLSRNHLSGPIPFDFPSLLNLEQLNISFNMFGGPIPSTISNLTRLTILDIFTNYLSGDIPSDMFERLSKLQVLDLVSAWIPTSIPMSLFKCKELQIMNLVDCGFEGILPKEIGNLTMLRSLDLTYNEIEAFANNIIICKMQQSPTEKCPSTKYKSPKSHIDNIITSYHQTRKTPLCYSAL</sequence>
<keyword evidence="5" id="KW-0812">Transmembrane</keyword>
<dbReference type="STRING" id="29730.A0A0D2VM08"/>
<protein>
    <recommendedName>
        <fullName evidence="13">Leucine-rich repeat-containing N-terminal plant-type domain-containing protein</fullName>
    </recommendedName>
</protein>
<dbReference type="FunFam" id="3.80.10.10:FF:000041">
    <property type="entry name" value="LRR receptor-like serine/threonine-protein kinase ERECTA"/>
    <property type="match status" value="1"/>
</dbReference>
<dbReference type="Gene3D" id="3.80.10.10">
    <property type="entry name" value="Ribonuclease Inhibitor"/>
    <property type="match status" value="1"/>
</dbReference>
<keyword evidence="12" id="KW-1185">Reference proteome</keyword>
<dbReference type="eggNOG" id="KOG0619">
    <property type="taxonomic scope" value="Eukaryota"/>
</dbReference>
<dbReference type="Pfam" id="PF13516">
    <property type="entry name" value="LRR_6"/>
    <property type="match status" value="1"/>
</dbReference>
<dbReference type="Pfam" id="PF00560">
    <property type="entry name" value="LRR_1"/>
    <property type="match status" value="2"/>
</dbReference>
<dbReference type="InterPro" id="IPR001611">
    <property type="entry name" value="Leu-rich_rpt"/>
</dbReference>
<keyword evidence="8" id="KW-1133">Transmembrane helix</keyword>
<dbReference type="SUPFAM" id="SSF52058">
    <property type="entry name" value="L domain-like"/>
    <property type="match status" value="1"/>
</dbReference>
<evidence type="ECO:0000256" key="2">
    <source>
        <dbReference type="ARBA" id="ARBA00004479"/>
    </source>
</evidence>